<sequence>MIKALFAQTLAKMTKKRKTPGAGINQIAKKPGSSNDVYEFHSSDSESCTAELVEQTSGVAYSVPSPANKNKSLKTLLAEFYQLKEINLLKVKQASIVTDDFSEISLDEAHDPSENQEKVSPSSKHASPNSTSRKVSPRDQNLKDPSSLPPEASYLTTTPCSRKERLLGLRKVKKTIDFELEASESNPEMARKDSNEKETLEKTVSFSRLTSQLSSPPRRSSMIELSNVNRPCSIGGVLTPSTSPKVPPLKLFLSNSCRASLTTPNTSGTPPLNTSFVAEDEDCSSYFSRASQDNVEGSQRVTRSQVRLHGSEEPSPLTFNQQPPPTPTLARKRKVKQSAANNKIIEPVNQVARYFKPTLAHNIAVIASKNVYEAQYELRKMIEKKWREDKKLDSAIEYTKPKGYDKFMISRKERILQGFKERAVELSTFPSTLRDLVEKQKEVRGEMKNRHSMERNRLIIACETEALRVSNRIQRGTIDPPISAMRIIRDSEIYNSVQLEKASYSENGFNGPVSVEKYSEISSFNDLLTRFTRCKNQMIGRQRLESGCLLASQTAEFAHELKIRENKTLSEYFQPDERFPSVEVVVDFDLLPSELLQNKKIYDQRLFRTHDSIFRLKYIQFAKDSPFNTKL</sequence>
<dbReference type="GO" id="GO:0005654">
    <property type="term" value="C:nucleoplasm"/>
    <property type="evidence" value="ECO:0007669"/>
    <property type="project" value="TreeGrafter"/>
</dbReference>
<evidence type="ECO:0000313" key="2">
    <source>
        <dbReference type="Proteomes" id="UP000887565"/>
    </source>
</evidence>
<dbReference type="PANTHER" id="PTHR24149:SF14">
    <property type="entry name" value="ANKYRIN REPEAT DOMAIN 12"/>
    <property type="match status" value="1"/>
</dbReference>
<feature type="compositionally biased region" description="Polar residues" evidence="1">
    <location>
        <begin position="202"/>
        <end position="220"/>
    </location>
</feature>
<proteinExistence type="predicted"/>
<feature type="compositionally biased region" description="Polar residues" evidence="1">
    <location>
        <begin position="288"/>
        <end position="305"/>
    </location>
</feature>
<feature type="compositionally biased region" description="Polar residues" evidence="1">
    <location>
        <begin position="118"/>
        <end position="134"/>
    </location>
</feature>
<evidence type="ECO:0000313" key="3">
    <source>
        <dbReference type="WBParaSite" id="nRc.2.0.1.t34910-RA"/>
    </source>
</evidence>
<feature type="compositionally biased region" description="Basic and acidic residues" evidence="1">
    <location>
        <begin position="107"/>
        <end position="117"/>
    </location>
</feature>
<feature type="region of interest" description="Disordered" evidence="1">
    <location>
        <begin position="288"/>
        <end position="329"/>
    </location>
</feature>
<reference evidence="3" key="1">
    <citation type="submission" date="2022-11" db="UniProtKB">
        <authorList>
            <consortium name="WormBaseParasite"/>
        </authorList>
    </citation>
    <scope>IDENTIFICATION</scope>
</reference>
<dbReference type="PANTHER" id="PTHR24149">
    <property type="entry name" value="ANKYRIN REPEAT DOMAIN-CONTAINING PROTEIN 12"/>
    <property type="match status" value="1"/>
</dbReference>
<accession>A0A915K9U6</accession>
<protein>
    <submittedName>
        <fullName evidence="3">Uncharacterized protein</fullName>
    </submittedName>
</protein>
<feature type="region of interest" description="Disordered" evidence="1">
    <location>
        <begin position="183"/>
        <end position="220"/>
    </location>
</feature>
<dbReference type="AlphaFoldDB" id="A0A915K9U6"/>
<dbReference type="InterPro" id="IPR053210">
    <property type="entry name" value="ANKRD12"/>
</dbReference>
<feature type="compositionally biased region" description="Basic and acidic residues" evidence="1">
    <location>
        <begin position="189"/>
        <end position="201"/>
    </location>
</feature>
<feature type="region of interest" description="Disordered" evidence="1">
    <location>
        <begin position="107"/>
        <end position="159"/>
    </location>
</feature>
<keyword evidence="2" id="KW-1185">Reference proteome</keyword>
<dbReference type="WBParaSite" id="nRc.2.0.1.t34910-RA">
    <property type="protein sequence ID" value="nRc.2.0.1.t34910-RA"/>
    <property type="gene ID" value="nRc.2.0.1.g34910"/>
</dbReference>
<dbReference type="Proteomes" id="UP000887565">
    <property type="component" value="Unplaced"/>
</dbReference>
<evidence type="ECO:0000256" key="1">
    <source>
        <dbReference type="SAM" id="MobiDB-lite"/>
    </source>
</evidence>
<name>A0A915K9U6_ROMCU</name>
<organism evidence="2 3">
    <name type="scientific">Romanomermis culicivorax</name>
    <name type="common">Nematode worm</name>
    <dbReference type="NCBI Taxonomy" id="13658"/>
    <lineage>
        <taxon>Eukaryota</taxon>
        <taxon>Metazoa</taxon>
        <taxon>Ecdysozoa</taxon>
        <taxon>Nematoda</taxon>
        <taxon>Enoplea</taxon>
        <taxon>Dorylaimia</taxon>
        <taxon>Mermithida</taxon>
        <taxon>Mermithoidea</taxon>
        <taxon>Mermithidae</taxon>
        <taxon>Romanomermis</taxon>
    </lineage>
</organism>